<organism evidence="1 2">
    <name type="scientific">Levilactobacillus zymae</name>
    <dbReference type="NCBI Taxonomy" id="267363"/>
    <lineage>
        <taxon>Bacteria</taxon>
        <taxon>Bacillati</taxon>
        <taxon>Bacillota</taxon>
        <taxon>Bacilli</taxon>
        <taxon>Lactobacillales</taxon>
        <taxon>Lactobacillaceae</taxon>
        <taxon>Levilactobacillus</taxon>
    </lineage>
</organism>
<evidence type="ECO:0000313" key="2">
    <source>
        <dbReference type="Proteomes" id="UP000195412"/>
    </source>
</evidence>
<dbReference type="Gene3D" id="2.160.20.10">
    <property type="entry name" value="Single-stranded right-handed beta-helix, Pectin lyase-like"/>
    <property type="match status" value="1"/>
</dbReference>
<reference evidence="2" key="1">
    <citation type="submission" date="2017-05" db="EMBL/GenBank/DDBJ databases">
        <authorList>
            <person name="Papadimitriou K."/>
        </authorList>
    </citation>
    <scope>NUCLEOTIDE SEQUENCE [LARGE SCALE GENOMIC DNA]</scope>
    <source>
        <strain evidence="2">ACA-DC 3411</strain>
    </source>
</reference>
<dbReference type="SUPFAM" id="SSF51126">
    <property type="entry name" value="Pectin lyase-like"/>
    <property type="match status" value="1"/>
</dbReference>
<evidence type="ECO:0000313" key="1">
    <source>
        <dbReference type="EMBL" id="SMS13831.1"/>
    </source>
</evidence>
<dbReference type="KEGG" id="lzy:LZ3411_0781"/>
<dbReference type="InterPro" id="IPR011050">
    <property type="entry name" value="Pectin_lyase_fold/virulence"/>
</dbReference>
<dbReference type="Proteomes" id="UP000195412">
    <property type="component" value="Chromosome I"/>
</dbReference>
<protein>
    <submittedName>
        <fullName evidence="1">Probable RuBisCo-expression protein CbbX</fullName>
    </submittedName>
</protein>
<dbReference type="AlphaFoldDB" id="A0A1Y6JXI4"/>
<dbReference type="InterPro" id="IPR012334">
    <property type="entry name" value="Pectin_lyas_fold"/>
</dbReference>
<dbReference type="EMBL" id="LT854705">
    <property type="protein sequence ID" value="SMS13831.1"/>
    <property type="molecule type" value="Genomic_DNA"/>
</dbReference>
<sequence length="258" mass="28070">MSRNYYVGQGLFKRSFEEAFNEAQMGDTLVLDPGEYSYNLKLAGVNLKGNGGSSRDVVIHGLLEPTRNLSLENLNVVTDKSMTKSGENLALTVNRDVQVTCTNCRFDAGHGKSVAIWVGGTGHLTLTHCEAYTAGQTVGLDVVGGQVTCQNSIINGLLVMSKGAIHLAKTRILDCIKATNQSRVTAEDLYLERTFLQAESGSQIRIQHLTVPEGNTALNAYHGLIDVQQTNADDTHRIFKQLDSQATINCPRAMLVKD</sequence>
<dbReference type="RefSeq" id="WP_087741733.1">
    <property type="nucleotide sequence ID" value="NZ_LT854705.1"/>
</dbReference>
<name>A0A1Y6JXI4_9LACO</name>
<accession>A0A1Y6JXI4</accession>
<gene>
    <name evidence="1" type="ORF">LZ3411_0781</name>
</gene>
<proteinExistence type="predicted"/>